<feature type="transmembrane region" description="Helical" evidence="2">
    <location>
        <begin position="87"/>
        <end position="109"/>
    </location>
</feature>
<feature type="transmembrane region" description="Helical" evidence="2">
    <location>
        <begin position="202"/>
        <end position="226"/>
    </location>
</feature>
<feature type="domain" description="CAAX prenyl protease 2/Lysostaphin resistance protein A-like" evidence="3">
    <location>
        <begin position="163"/>
        <end position="263"/>
    </location>
</feature>
<evidence type="ECO:0000256" key="2">
    <source>
        <dbReference type="SAM" id="Phobius"/>
    </source>
</evidence>
<feature type="transmembrane region" description="Helical" evidence="2">
    <location>
        <begin position="259"/>
        <end position="281"/>
    </location>
</feature>
<keyword evidence="2" id="KW-0812">Transmembrane</keyword>
<dbReference type="EMBL" id="LRAD01000030">
    <property type="protein sequence ID" value="KXZ60580.1"/>
    <property type="molecule type" value="Genomic_DNA"/>
</dbReference>
<evidence type="ECO:0000256" key="1">
    <source>
        <dbReference type="SAM" id="MobiDB-lite"/>
    </source>
</evidence>
<dbReference type="GO" id="GO:0080120">
    <property type="term" value="P:CAAX-box protein maturation"/>
    <property type="evidence" value="ECO:0007669"/>
    <property type="project" value="UniProtKB-ARBA"/>
</dbReference>
<dbReference type="STRING" id="36807.Mlaev_01366"/>
<keyword evidence="5" id="KW-1185">Reference proteome</keyword>
<evidence type="ECO:0000313" key="4">
    <source>
        <dbReference type="EMBL" id="KXZ60580.1"/>
    </source>
</evidence>
<dbReference type="PATRIC" id="fig|36807.3.peg.1387"/>
<keyword evidence="4" id="KW-0645">Protease</keyword>
<organism evidence="4 5">
    <name type="scientific">Microbacterium laevaniformans</name>
    <dbReference type="NCBI Taxonomy" id="36807"/>
    <lineage>
        <taxon>Bacteria</taxon>
        <taxon>Bacillati</taxon>
        <taxon>Actinomycetota</taxon>
        <taxon>Actinomycetes</taxon>
        <taxon>Micrococcales</taxon>
        <taxon>Microbacteriaceae</taxon>
        <taxon>Microbacterium</taxon>
    </lineage>
</organism>
<dbReference type="GO" id="GO:0004175">
    <property type="term" value="F:endopeptidase activity"/>
    <property type="evidence" value="ECO:0007669"/>
    <property type="project" value="UniProtKB-ARBA"/>
</dbReference>
<dbReference type="AlphaFoldDB" id="A0A150HG23"/>
<feature type="transmembrane region" description="Helical" evidence="2">
    <location>
        <begin position="232"/>
        <end position="252"/>
    </location>
</feature>
<dbReference type="GO" id="GO:0006508">
    <property type="term" value="P:proteolysis"/>
    <property type="evidence" value="ECO:0007669"/>
    <property type="project" value="UniProtKB-KW"/>
</dbReference>
<name>A0A150HG23_9MICO</name>
<feature type="region of interest" description="Disordered" evidence="1">
    <location>
        <begin position="1"/>
        <end position="46"/>
    </location>
</feature>
<gene>
    <name evidence="4" type="ORF">Mlaev_01366</name>
</gene>
<evidence type="ECO:0000259" key="3">
    <source>
        <dbReference type="Pfam" id="PF02517"/>
    </source>
</evidence>
<accession>A0A150HG23</accession>
<protein>
    <submittedName>
        <fullName evidence="4">CAAX amino terminal protease self-immunity</fullName>
    </submittedName>
</protein>
<keyword evidence="4" id="KW-0378">Hydrolase</keyword>
<dbReference type="RefSeq" id="WP_231860860.1">
    <property type="nucleotide sequence ID" value="NZ_LRAD01000030.1"/>
</dbReference>
<comment type="caution">
    <text evidence="4">The sequence shown here is derived from an EMBL/GenBank/DDBJ whole genome shotgun (WGS) entry which is preliminary data.</text>
</comment>
<dbReference type="Pfam" id="PF02517">
    <property type="entry name" value="Rce1-like"/>
    <property type="match status" value="1"/>
</dbReference>
<proteinExistence type="predicted"/>
<keyword evidence="2" id="KW-1133">Transmembrane helix</keyword>
<sequence length="285" mass="29202">MPDQLSDPGSSALEASTPARRLPSERGASEVSGEAATPGRRRRKRTDWRLGGTSVRRWDLSVLSAALIGVGLGVVGGGAVSRIAAPWAATASTVVLWLGLGAAVAFAFARSRPAGLLRFRPIDVLWGVGLGFGLRLLQGWVSGADAEAFPSAMALDGGLPSGWWLTEAVPAGLIAPLVEEFFFRTVVLIAVYQLLRRSVGGVAAGVTAALVSAGGFVLLHATAGALTLVDGIQLFAVGGTCAVVVLLTGRIWGAVLTHVTYNVSYLVLVVVGTWGAVAPAAPSLG</sequence>
<reference evidence="4 5" key="1">
    <citation type="submission" date="2016-01" db="EMBL/GenBank/DDBJ databases">
        <title>Draft genome sequences of Microbacterium laevaniformans LCDC 91-0039 and the type strain of Microbacterium hominis LCDC 84-209.</title>
        <authorList>
            <person name="Bernier A.-M."/>
            <person name="Bernard K."/>
        </authorList>
    </citation>
    <scope>NUCLEOTIDE SEQUENCE [LARGE SCALE GENOMIC DNA]</scope>
    <source>
        <strain evidence="4 5">LCDC 91-0039</strain>
    </source>
</reference>
<dbReference type="InterPro" id="IPR003675">
    <property type="entry name" value="Rce1/LyrA-like_dom"/>
</dbReference>
<evidence type="ECO:0000313" key="5">
    <source>
        <dbReference type="Proteomes" id="UP000075357"/>
    </source>
</evidence>
<feature type="transmembrane region" description="Helical" evidence="2">
    <location>
        <begin position="173"/>
        <end position="195"/>
    </location>
</feature>
<dbReference type="Proteomes" id="UP000075357">
    <property type="component" value="Unassembled WGS sequence"/>
</dbReference>
<keyword evidence="2" id="KW-0472">Membrane</keyword>
<feature type="transmembrane region" description="Helical" evidence="2">
    <location>
        <begin position="60"/>
        <end position="81"/>
    </location>
</feature>